<keyword evidence="4 6" id="KW-0143">Chaperone</keyword>
<accession>A0A8J6P756</accession>
<dbReference type="Pfam" id="PF07724">
    <property type="entry name" value="AAA_2"/>
    <property type="match status" value="1"/>
</dbReference>
<dbReference type="Pfam" id="PF00004">
    <property type="entry name" value="AAA"/>
    <property type="match status" value="1"/>
</dbReference>
<evidence type="ECO:0000256" key="7">
    <source>
        <dbReference type="SAM" id="Coils"/>
    </source>
</evidence>
<dbReference type="Gene3D" id="1.10.1780.10">
    <property type="entry name" value="Clp, N-terminal domain"/>
    <property type="match status" value="1"/>
</dbReference>
<dbReference type="InterPro" id="IPR003593">
    <property type="entry name" value="AAA+_ATPase"/>
</dbReference>
<dbReference type="GO" id="GO:0005737">
    <property type="term" value="C:cytoplasm"/>
    <property type="evidence" value="ECO:0007669"/>
    <property type="project" value="TreeGrafter"/>
</dbReference>
<dbReference type="PROSITE" id="PS50151">
    <property type="entry name" value="UVR"/>
    <property type="match status" value="1"/>
</dbReference>
<dbReference type="GO" id="GO:0016887">
    <property type="term" value="F:ATP hydrolysis activity"/>
    <property type="evidence" value="ECO:0007669"/>
    <property type="project" value="InterPro"/>
</dbReference>
<dbReference type="FunFam" id="3.40.50.300:FF:000025">
    <property type="entry name" value="ATP-dependent Clp protease subunit"/>
    <property type="match status" value="1"/>
</dbReference>
<dbReference type="Gene3D" id="1.10.8.60">
    <property type="match status" value="2"/>
</dbReference>
<evidence type="ECO:0000256" key="4">
    <source>
        <dbReference type="ARBA" id="ARBA00023186"/>
    </source>
</evidence>
<protein>
    <submittedName>
        <fullName evidence="10">ATP-dependent Clp protease ATP-binding subunit</fullName>
    </submittedName>
</protein>
<comment type="caution">
    <text evidence="10">The sequence shown here is derived from an EMBL/GenBank/DDBJ whole genome shotgun (WGS) entry which is preliminary data.</text>
</comment>
<dbReference type="InterPro" id="IPR041546">
    <property type="entry name" value="ClpA/ClpB_AAA_lid"/>
</dbReference>
<feature type="coiled-coil region" evidence="7">
    <location>
        <begin position="423"/>
        <end position="480"/>
    </location>
</feature>
<dbReference type="Pfam" id="PF10431">
    <property type="entry name" value="ClpB_D2-small"/>
    <property type="match status" value="1"/>
</dbReference>
<dbReference type="PANTHER" id="PTHR11638:SF18">
    <property type="entry name" value="HEAT SHOCK PROTEIN 104"/>
    <property type="match status" value="1"/>
</dbReference>
<dbReference type="SMART" id="SM00382">
    <property type="entry name" value="AAA"/>
    <property type="match status" value="2"/>
</dbReference>
<dbReference type="InterPro" id="IPR019489">
    <property type="entry name" value="Clp_ATPase_C"/>
</dbReference>
<keyword evidence="11" id="KW-1185">Reference proteome</keyword>
<keyword evidence="10" id="KW-0378">Hydrolase</keyword>
<evidence type="ECO:0000256" key="3">
    <source>
        <dbReference type="ARBA" id="ARBA00022840"/>
    </source>
</evidence>
<dbReference type="GO" id="GO:0006508">
    <property type="term" value="P:proteolysis"/>
    <property type="evidence" value="ECO:0007669"/>
    <property type="project" value="UniProtKB-KW"/>
</dbReference>
<dbReference type="RefSeq" id="WP_093989999.1">
    <property type="nucleotide sequence ID" value="NZ_FYDD01000004.1"/>
</dbReference>
<dbReference type="InterPro" id="IPR004176">
    <property type="entry name" value="Clp_R_N"/>
</dbReference>
<keyword evidence="1 5" id="KW-0677">Repeat</keyword>
<organism evidence="10 11">
    <name type="scientific">Massiliimalia timonensis</name>
    <dbReference type="NCBI Taxonomy" id="1987501"/>
    <lineage>
        <taxon>Bacteria</taxon>
        <taxon>Bacillati</taxon>
        <taxon>Bacillota</taxon>
        <taxon>Clostridia</taxon>
        <taxon>Eubacteriales</taxon>
        <taxon>Oscillospiraceae</taxon>
        <taxon>Massiliimalia</taxon>
    </lineage>
</organism>
<dbReference type="Pfam" id="PF02861">
    <property type="entry name" value="Clp_N"/>
    <property type="match status" value="1"/>
</dbReference>
<evidence type="ECO:0000259" key="9">
    <source>
        <dbReference type="PROSITE" id="PS51903"/>
    </source>
</evidence>
<dbReference type="SUPFAM" id="SSF52540">
    <property type="entry name" value="P-loop containing nucleoside triphosphate hydrolases"/>
    <property type="match status" value="2"/>
</dbReference>
<feature type="domain" description="Clp R" evidence="9">
    <location>
        <begin position="2"/>
        <end position="145"/>
    </location>
</feature>
<proteinExistence type="inferred from homology"/>
<dbReference type="Proteomes" id="UP000632659">
    <property type="component" value="Unassembled WGS sequence"/>
</dbReference>
<evidence type="ECO:0000259" key="8">
    <source>
        <dbReference type="PROSITE" id="PS50151"/>
    </source>
</evidence>
<gene>
    <name evidence="10" type="ORF">H8702_05710</name>
</gene>
<evidence type="ECO:0000313" key="10">
    <source>
        <dbReference type="EMBL" id="MBC8610619.1"/>
    </source>
</evidence>
<dbReference type="CDD" id="cd19499">
    <property type="entry name" value="RecA-like_ClpB_Hsp104-like"/>
    <property type="match status" value="1"/>
</dbReference>
<dbReference type="InterPro" id="IPR028299">
    <property type="entry name" value="ClpA/B_CS2"/>
</dbReference>
<dbReference type="PANTHER" id="PTHR11638">
    <property type="entry name" value="ATP-DEPENDENT CLP PROTEASE"/>
    <property type="match status" value="1"/>
</dbReference>
<keyword evidence="2 6" id="KW-0547">Nucleotide-binding</keyword>
<dbReference type="SMART" id="SM01086">
    <property type="entry name" value="ClpB_D2-small"/>
    <property type="match status" value="1"/>
</dbReference>
<dbReference type="InterPro" id="IPR050130">
    <property type="entry name" value="ClpA_ClpB"/>
</dbReference>
<dbReference type="FunFam" id="3.40.50.300:FF:000010">
    <property type="entry name" value="Chaperone clpB 1, putative"/>
    <property type="match status" value="1"/>
</dbReference>
<feature type="domain" description="UVR" evidence="8">
    <location>
        <begin position="427"/>
        <end position="462"/>
    </location>
</feature>
<dbReference type="InterPro" id="IPR027417">
    <property type="entry name" value="P-loop_NTPase"/>
</dbReference>
<dbReference type="Pfam" id="PF17871">
    <property type="entry name" value="AAA_lid_9"/>
    <property type="match status" value="1"/>
</dbReference>
<dbReference type="CDD" id="cd00009">
    <property type="entry name" value="AAA"/>
    <property type="match status" value="1"/>
</dbReference>
<dbReference type="InterPro" id="IPR018368">
    <property type="entry name" value="ClpA/B_CS1"/>
</dbReference>
<evidence type="ECO:0000256" key="1">
    <source>
        <dbReference type="ARBA" id="ARBA00022737"/>
    </source>
</evidence>
<dbReference type="OrthoDB" id="9803641at2"/>
<evidence type="ECO:0000256" key="5">
    <source>
        <dbReference type="PROSITE-ProRule" id="PRU01251"/>
    </source>
</evidence>
<dbReference type="GO" id="GO:0008233">
    <property type="term" value="F:peptidase activity"/>
    <property type="evidence" value="ECO:0007669"/>
    <property type="project" value="UniProtKB-KW"/>
</dbReference>
<dbReference type="AlphaFoldDB" id="A0A8J6P756"/>
<reference evidence="10" key="1">
    <citation type="submission" date="2020-08" db="EMBL/GenBank/DDBJ databases">
        <title>Genome public.</title>
        <authorList>
            <person name="Liu C."/>
            <person name="Sun Q."/>
        </authorList>
    </citation>
    <scope>NUCLEOTIDE SEQUENCE</scope>
    <source>
        <strain evidence="10">NSJ-15</strain>
    </source>
</reference>
<keyword evidence="7" id="KW-0175">Coiled coil</keyword>
<dbReference type="PROSITE" id="PS51903">
    <property type="entry name" value="CLP_R"/>
    <property type="match status" value="1"/>
</dbReference>
<evidence type="ECO:0000313" key="11">
    <source>
        <dbReference type="Proteomes" id="UP000632659"/>
    </source>
</evidence>
<dbReference type="PROSITE" id="PS00871">
    <property type="entry name" value="CLPAB_2"/>
    <property type="match status" value="1"/>
</dbReference>
<sequence length="834" mass="92208">MFTGFTEKANRALNAAISIAAELGHTFIGSEHILYGLMAEDSSVASTLLSKKGLSKEDILQKIVESDGRGDPVRLSPDHFTPRSKRILEQAVTESRRLGHSYVGTEHILLSILRQVDGYAVMFLSEAGIDAQSLYQDCIQGIAGESAQGGFSQDDYPGAAKKNNSPQGNLKNLLKYGKDLTQAAKDNAIDPVIGRKDEIDRVVQILSRRTKNNPCLIGEPGVGKTAIAEGLAQKISTGEVPEILKGKQIVALDLTSMLAGAKYRGDFEERIKAVLDEVSQNHNVILFIDEIHNIIGAGAAEGAIDAANILKPQLARGEIQLIGATTLDEYRKYIEKDSALERRFQPVMVNEPSEEDAVKILFGLRDKYEAHHKIKITDAAIKAAVELSSRYINDRFLPDKAIDLIDEAAAKVRLRAYTAPTDVKELEDRLKELAAEKEAAVNAQEFEQAAKYRDEEKKLKEELENQKQQWMEKNSGQTGEVTPEDIADIVSGWTGVPVKQLTEEESERLLRLEDVLHERVVGQDEAVSAVCRAIRRGRVGLKDPHRPMGSFLFLGPTGVGKTELCKTLAEALFGDEDAMLRLDMSEYMEKHAVSRMVGSPPGYVGFEEGGQLTEKIRRKPYSVVLFDEVEKAHPDVFNILLQILEDGILTDSQGRRVDFKNAVIIMTSNIGARLLDEKKTVGFATGADVANKEAEENRSMIMNELKKYFRPELLNRIDDIIVFNKLTREDIAQIAGRMFHTLESRLASLDITLKVTPEALDKIGEAGFDDVYGARPLRRAITAQIEDPISELMLEGKIKANGTVTVGVKEGKFSFDCSEEIPEDPKPDTPAQEQ</sequence>
<dbReference type="Gene3D" id="3.40.50.300">
    <property type="entry name" value="P-loop containing nucleotide triphosphate hydrolases"/>
    <property type="match status" value="2"/>
</dbReference>
<dbReference type="InterPro" id="IPR003959">
    <property type="entry name" value="ATPase_AAA_core"/>
</dbReference>
<keyword evidence="3 6" id="KW-0067">ATP-binding</keyword>
<evidence type="ECO:0000256" key="6">
    <source>
        <dbReference type="RuleBase" id="RU004432"/>
    </source>
</evidence>
<evidence type="ECO:0000256" key="2">
    <source>
        <dbReference type="ARBA" id="ARBA00022741"/>
    </source>
</evidence>
<dbReference type="InterPro" id="IPR001270">
    <property type="entry name" value="ClpA/B"/>
</dbReference>
<dbReference type="GO" id="GO:0034605">
    <property type="term" value="P:cellular response to heat"/>
    <property type="evidence" value="ECO:0007669"/>
    <property type="project" value="TreeGrafter"/>
</dbReference>
<dbReference type="InterPro" id="IPR001943">
    <property type="entry name" value="UVR_dom"/>
</dbReference>
<dbReference type="SUPFAM" id="SSF81923">
    <property type="entry name" value="Double Clp-N motif"/>
    <property type="match status" value="1"/>
</dbReference>
<dbReference type="Gene3D" id="4.10.860.10">
    <property type="entry name" value="UVR domain"/>
    <property type="match status" value="1"/>
</dbReference>
<dbReference type="EMBL" id="JACRTL010000002">
    <property type="protein sequence ID" value="MBC8610619.1"/>
    <property type="molecule type" value="Genomic_DNA"/>
</dbReference>
<dbReference type="GO" id="GO:0005524">
    <property type="term" value="F:ATP binding"/>
    <property type="evidence" value="ECO:0007669"/>
    <property type="project" value="UniProtKB-KW"/>
</dbReference>
<dbReference type="PROSITE" id="PS00870">
    <property type="entry name" value="CLPAB_1"/>
    <property type="match status" value="1"/>
</dbReference>
<name>A0A8J6P756_9FIRM</name>
<comment type="similarity">
    <text evidence="6">Belongs to the ClpA/ClpB family.</text>
</comment>
<dbReference type="InterPro" id="IPR036628">
    <property type="entry name" value="Clp_N_dom_sf"/>
</dbReference>
<dbReference type="PRINTS" id="PR00300">
    <property type="entry name" value="CLPPROTEASEA"/>
</dbReference>
<keyword evidence="10" id="KW-0645">Protease</keyword>